<dbReference type="SUPFAM" id="SSF88713">
    <property type="entry name" value="Glycoside hydrolase/deacetylase"/>
    <property type="match status" value="1"/>
</dbReference>
<dbReference type="GO" id="GO:0005975">
    <property type="term" value="P:carbohydrate metabolic process"/>
    <property type="evidence" value="ECO:0007669"/>
    <property type="project" value="InterPro"/>
</dbReference>
<dbReference type="Proteomes" id="UP000605846">
    <property type="component" value="Unassembled WGS sequence"/>
</dbReference>
<evidence type="ECO:0000256" key="1">
    <source>
        <dbReference type="SAM" id="SignalP"/>
    </source>
</evidence>
<proteinExistence type="predicted"/>
<gene>
    <name evidence="3" type="ORF">EC973_005991</name>
</gene>
<evidence type="ECO:0000313" key="3">
    <source>
        <dbReference type="EMBL" id="KAF7720824.1"/>
    </source>
</evidence>
<keyword evidence="1" id="KW-0732">Signal</keyword>
<dbReference type="Gene3D" id="3.20.20.370">
    <property type="entry name" value="Glycoside hydrolase/deacetylase"/>
    <property type="match status" value="1"/>
</dbReference>
<dbReference type="PROSITE" id="PS51677">
    <property type="entry name" value="NODB"/>
    <property type="match status" value="1"/>
</dbReference>
<dbReference type="InterPro" id="IPR002509">
    <property type="entry name" value="NODB_dom"/>
</dbReference>
<dbReference type="AlphaFoldDB" id="A0A8H7EP76"/>
<dbReference type="GO" id="GO:0016020">
    <property type="term" value="C:membrane"/>
    <property type="evidence" value="ECO:0007669"/>
    <property type="project" value="TreeGrafter"/>
</dbReference>
<feature type="signal peptide" evidence="1">
    <location>
        <begin position="1"/>
        <end position="16"/>
    </location>
</feature>
<feature type="chain" id="PRO_5034253958" description="NodB homology domain-containing protein" evidence="1">
    <location>
        <begin position="17"/>
        <end position="404"/>
    </location>
</feature>
<feature type="domain" description="NodB homology" evidence="2">
    <location>
        <begin position="138"/>
        <end position="345"/>
    </location>
</feature>
<accession>A0A8H7EP76</accession>
<evidence type="ECO:0000259" key="2">
    <source>
        <dbReference type="PROSITE" id="PS51677"/>
    </source>
</evidence>
<reference evidence="3" key="1">
    <citation type="submission" date="2020-01" db="EMBL/GenBank/DDBJ databases">
        <title>Genome Sequencing of Three Apophysomyces-Like Fungal Strains Confirms a Novel Fungal Genus in the Mucoromycota with divergent Burkholderia-like Endosymbiotic Bacteria.</title>
        <authorList>
            <person name="Stajich J.E."/>
            <person name="Macias A.M."/>
            <person name="Carter-House D."/>
            <person name="Lovett B."/>
            <person name="Kasson L.R."/>
            <person name="Berry K."/>
            <person name="Grigoriev I."/>
            <person name="Chang Y."/>
            <person name="Spatafora J."/>
            <person name="Kasson M.T."/>
        </authorList>
    </citation>
    <scope>NUCLEOTIDE SEQUENCE</scope>
    <source>
        <strain evidence="3">NRRL A-21654</strain>
    </source>
</reference>
<dbReference type="GO" id="GO:0004099">
    <property type="term" value="F:chitin deacetylase activity"/>
    <property type="evidence" value="ECO:0007669"/>
    <property type="project" value="TreeGrafter"/>
</dbReference>
<dbReference type="InterPro" id="IPR050248">
    <property type="entry name" value="Polysacc_deacetylase_ArnD"/>
</dbReference>
<dbReference type="PANTHER" id="PTHR10587:SF98">
    <property type="entry name" value="CHITIN DEACETYLASE"/>
    <property type="match status" value="1"/>
</dbReference>
<dbReference type="PANTHER" id="PTHR10587">
    <property type="entry name" value="GLYCOSYL TRANSFERASE-RELATED"/>
    <property type="match status" value="1"/>
</dbReference>
<protein>
    <recommendedName>
        <fullName evidence="2">NodB homology domain-containing protein</fullName>
    </recommendedName>
</protein>
<name>A0A8H7EP76_9FUNG</name>
<dbReference type="InterPro" id="IPR011330">
    <property type="entry name" value="Glyco_hydro/deAcase_b/a-brl"/>
</dbReference>
<dbReference type="GO" id="GO:0009272">
    <property type="term" value="P:fungal-type cell wall biogenesis"/>
    <property type="evidence" value="ECO:0007669"/>
    <property type="project" value="UniProtKB-ARBA"/>
</dbReference>
<sequence length="404" mass="46471">MMIFIYLFGSLAVAAAQTSPIWLADVPVPTTPNVVRRVPKIKDIKAGPISWHFPLDRNAYPSPLKQPPADHPEVQKVMEQLDWTQVPSIKPRKITNWTLDIKSYDVKHDPDCWWSSTTCKQPKVSYLPKDIYTCPDPGVWGLNYDDGPFKIRVANHKDKPYEQPRFYNYLIEKAKQQKATLFFVGSNVVSFPEAAQRALNDGHTICSHTWSHPQMTALSNEDVVAQFYWTQKAIKQVLGITPKCWRPPYGDVDDRIRAIAWQMGMRTYLWDQDSNDWNMPGTAGPGKYTPDVVDGYFQKWVDARRQNLDNEHGHITLEHENSNSTVAMAEKWLPILQQTFKVVPIHQCLNDPQPYWEPEWVYPTLDHPVVEDNDAKEVKMEPNHASLLVPGWFLLMSVLLPSIL</sequence>
<organism evidence="3 4">
    <name type="scientific">Apophysomyces ossiformis</name>
    <dbReference type="NCBI Taxonomy" id="679940"/>
    <lineage>
        <taxon>Eukaryota</taxon>
        <taxon>Fungi</taxon>
        <taxon>Fungi incertae sedis</taxon>
        <taxon>Mucoromycota</taxon>
        <taxon>Mucoromycotina</taxon>
        <taxon>Mucoromycetes</taxon>
        <taxon>Mucorales</taxon>
        <taxon>Mucorineae</taxon>
        <taxon>Mucoraceae</taxon>
        <taxon>Apophysomyces</taxon>
    </lineage>
</organism>
<evidence type="ECO:0000313" key="4">
    <source>
        <dbReference type="Proteomes" id="UP000605846"/>
    </source>
</evidence>
<dbReference type="EMBL" id="JABAYA010000353">
    <property type="protein sequence ID" value="KAF7720824.1"/>
    <property type="molecule type" value="Genomic_DNA"/>
</dbReference>
<dbReference type="OrthoDB" id="407355at2759"/>
<comment type="caution">
    <text evidence="3">The sequence shown here is derived from an EMBL/GenBank/DDBJ whole genome shotgun (WGS) entry which is preliminary data.</text>
</comment>
<keyword evidence="4" id="KW-1185">Reference proteome</keyword>
<dbReference type="Pfam" id="PF01522">
    <property type="entry name" value="Polysacc_deac_1"/>
    <property type="match status" value="1"/>
</dbReference>